<name>A0A226F0Z2_FOLCA</name>
<evidence type="ECO:0000313" key="3">
    <source>
        <dbReference type="EMBL" id="OXA63138.1"/>
    </source>
</evidence>
<proteinExistence type="predicted"/>
<sequence>MDHGEKHDLVANGPLSLPKLPSHQQPLLKRKSSNQKFIVIRGSKCTLRLGSFIACALFLLLLAILIIGALEAVLITHYLIPRLQFDVRGTLKGTMNGTMSYLPAAINPDLDVNLKFVF</sequence>
<feature type="region of interest" description="Disordered" evidence="1">
    <location>
        <begin position="1"/>
        <end position="28"/>
    </location>
</feature>
<keyword evidence="2" id="KW-0812">Transmembrane</keyword>
<evidence type="ECO:0000256" key="1">
    <source>
        <dbReference type="SAM" id="MobiDB-lite"/>
    </source>
</evidence>
<comment type="caution">
    <text evidence="3">The sequence shown here is derived from an EMBL/GenBank/DDBJ whole genome shotgun (WGS) entry which is preliminary data.</text>
</comment>
<evidence type="ECO:0000313" key="4">
    <source>
        <dbReference type="Proteomes" id="UP000198287"/>
    </source>
</evidence>
<keyword evidence="2" id="KW-0472">Membrane</keyword>
<reference evidence="3 4" key="1">
    <citation type="submission" date="2015-12" db="EMBL/GenBank/DDBJ databases">
        <title>The genome of Folsomia candida.</title>
        <authorList>
            <person name="Faddeeva A."/>
            <person name="Derks M.F."/>
            <person name="Anvar Y."/>
            <person name="Smit S."/>
            <person name="Van Straalen N."/>
            <person name="Roelofs D."/>
        </authorList>
    </citation>
    <scope>NUCLEOTIDE SEQUENCE [LARGE SCALE GENOMIC DNA]</scope>
    <source>
        <strain evidence="3 4">VU population</strain>
        <tissue evidence="3">Whole body</tissue>
    </source>
</reference>
<keyword evidence="2" id="KW-1133">Transmembrane helix</keyword>
<evidence type="ECO:0000256" key="2">
    <source>
        <dbReference type="SAM" id="Phobius"/>
    </source>
</evidence>
<dbReference type="AlphaFoldDB" id="A0A226F0Z2"/>
<gene>
    <name evidence="3" type="ORF">Fcan01_00639</name>
</gene>
<accession>A0A226F0Z2</accession>
<keyword evidence="4" id="KW-1185">Reference proteome</keyword>
<organism evidence="3 4">
    <name type="scientific">Folsomia candida</name>
    <name type="common">Springtail</name>
    <dbReference type="NCBI Taxonomy" id="158441"/>
    <lineage>
        <taxon>Eukaryota</taxon>
        <taxon>Metazoa</taxon>
        <taxon>Ecdysozoa</taxon>
        <taxon>Arthropoda</taxon>
        <taxon>Hexapoda</taxon>
        <taxon>Collembola</taxon>
        <taxon>Entomobryomorpha</taxon>
        <taxon>Isotomoidea</taxon>
        <taxon>Isotomidae</taxon>
        <taxon>Proisotominae</taxon>
        <taxon>Folsomia</taxon>
    </lineage>
</organism>
<dbReference type="Proteomes" id="UP000198287">
    <property type="component" value="Unassembled WGS sequence"/>
</dbReference>
<dbReference type="EMBL" id="LNIX01000001">
    <property type="protein sequence ID" value="OXA63138.1"/>
    <property type="molecule type" value="Genomic_DNA"/>
</dbReference>
<feature type="transmembrane region" description="Helical" evidence="2">
    <location>
        <begin position="51"/>
        <end position="80"/>
    </location>
</feature>
<protein>
    <submittedName>
        <fullName evidence="3">Uncharacterized protein</fullName>
    </submittedName>
</protein>